<dbReference type="SUPFAM" id="SSF55874">
    <property type="entry name" value="ATPase domain of HSP90 chaperone/DNA topoisomerase II/histidine kinase"/>
    <property type="match status" value="1"/>
</dbReference>
<gene>
    <name evidence="4" type="ORF">SAMN05444417_3449</name>
</gene>
<protein>
    <recommendedName>
        <fullName evidence="2">histidine kinase</fullName>
        <ecNumber evidence="2">2.7.13.3</ecNumber>
    </recommendedName>
</protein>
<comment type="catalytic activity">
    <reaction evidence="1">
        <text>ATP + protein L-histidine = ADP + protein N-phospho-L-histidine.</text>
        <dbReference type="EC" id="2.7.13.3"/>
    </reaction>
</comment>
<dbReference type="InterPro" id="IPR036097">
    <property type="entry name" value="HisK_dim/P_sf"/>
</dbReference>
<dbReference type="EMBL" id="FQYO01000008">
    <property type="protein sequence ID" value="SHJ27707.1"/>
    <property type="molecule type" value="Genomic_DNA"/>
</dbReference>
<dbReference type="Gene3D" id="1.10.287.130">
    <property type="match status" value="1"/>
</dbReference>
<proteinExistence type="predicted"/>
<evidence type="ECO:0000256" key="2">
    <source>
        <dbReference type="ARBA" id="ARBA00012438"/>
    </source>
</evidence>
<dbReference type="Pfam" id="PF00512">
    <property type="entry name" value="HisKA"/>
    <property type="match status" value="1"/>
</dbReference>
<reference evidence="4 5" key="1">
    <citation type="submission" date="2016-11" db="EMBL/GenBank/DDBJ databases">
        <authorList>
            <person name="Jaros S."/>
            <person name="Januszkiewicz K."/>
            <person name="Wedrychowicz H."/>
        </authorList>
    </citation>
    <scope>NUCLEOTIDE SEQUENCE [LARGE SCALE GENOMIC DNA]</scope>
    <source>
        <strain evidence="4 5">DSM 100565</strain>
    </source>
</reference>
<dbReference type="SUPFAM" id="SSF55785">
    <property type="entry name" value="PYP-like sensor domain (PAS domain)"/>
    <property type="match status" value="1"/>
</dbReference>
<evidence type="ECO:0000313" key="4">
    <source>
        <dbReference type="EMBL" id="SHJ27707.1"/>
    </source>
</evidence>
<dbReference type="Proteomes" id="UP000184292">
    <property type="component" value="Unassembled WGS sequence"/>
</dbReference>
<keyword evidence="4" id="KW-0418">Kinase</keyword>
<dbReference type="EC" id="2.7.13.3" evidence="2"/>
<name>A0A1M6HZV6_9RHOB</name>
<dbReference type="GO" id="GO:0000155">
    <property type="term" value="F:phosphorelay sensor kinase activity"/>
    <property type="evidence" value="ECO:0007669"/>
    <property type="project" value="InterPro"/>
</dbReference>
<keyword evidence="5" id="KW-1185">Reference proteome</keyword>
<dbReference type="InterPro" id="IPR036890">
    <property type="entry name" value="HATPase_C_sf"/>
</dbReference>
<dbReference type="CDD" id="cd00082">
    <property type="entry name" value="HisKA"/>
    <property type="match status" value="1"/>
</dbReference>
<dbReference type="AlphaFoldDB" id="A0A1M6HZV6"/>
<sequence length="332" mass="33918">METSIPFGSQAMQFCTVPSAGPDTLLLDASTLTIRWAGGAVAAMLGLSGDGTEDLAVENVLPEVPARSWAAHGSGGGSPVETRLRSRDGRLHPVSVTVVAAPGSRESDLLLSVRPQQGAPVPRIFARTAGPVLSPGIAHDLRQPLTAIVNFAEAARKLVADGAGDDRALAYIEKAVLQARRASEMVGRIGDGRDAGPDPHDTNGMIAGLAAETLVLAAEGGAPLEFDLARGLPGIVGDGAGLRRILGDLLRAALDRPHPDLTGRPHVRIASRRCDDGRVEISITRSGPGCASLGPGPAGGPAISAPELHLRCETAADGGTCVTLTVPTGSPD</sequence>
<accession>A0A1M6HZV6</accession>
<dbReference type="STRING" id="1447782.SAMN05444417_3449"/>
<evidence type="ECO:0000313" key="5">
    <source>
        <dbReference type="Proteomes" id="UP000184292"/>
    </source>
</evidence>
<dbReference type="InterPro" id="IPR035965">
    <property type="entry name" value="PAS-like_dom_sf"/>
</dbReference>
<keyword evidence="4" id="KW-0808">Transferase</keyword>
<evidence type="ECO:0000256" key="1">
    <source>
        <dbReference type="ARBA" id="ARBA00000085"/>
    </source>
</evidence>
<dbReference type="InterPro" id="IPR003661">
    <property type="entry name" value="HisK_dim/P_dom"/>
</dbReference>
<dbReference type="SUPFAM" id="SSF47384">
    <property type="entry name" value="Homodimeric domain of signal transducing histidine kinase"/>
    <property type="match status" value="1"/>
</dbReference>
<feature type="domain" description="Signal transduction histidine kinase dimerisation/phosphoacceptor" evidence="3">
    <location>
        <begin position="136"/>
        <end position="189"/>
    </location>
</feature>
<organism evidence="4 5">
    <name type="scientific">Wenxinia saemankumensis</name>
    <dbReference type="NCBI Taxonomy" id="1447782"/>
    <lineage>
        <taxon>Bacteria</taxon>
        <taxon>Pseudomonadati</taxon>
        <taxon>Pseudomonadota</taxon>
        <taxon>Alphaproteobacteria</taxon>
        <taxon>Rhodobacterales</taxon>
        <taxon>Roseobacteraceae</taxon>
        <taxon>Wenxinia</taxon>
    </lineage>
</organism>
<evidence type="ECO:0000259" key="3">
    <source>
        <dbReference type="Pfam" id="PF00512"/>
    </source>
</evidence>